<dbReference type="EMBL" id="JBGMSW010000001">
    <property type="protein sequence ID" value="MFA0974034.1"/>
    <property type="molecule type" value="Genomic_DNA"/>
</dbReference>
<keyword evidence="2" id="KW-1185">Reference proteome</keyword>
<protein>
    <submittedName>
        <fullName evidence="1">Uncharacterized protein</fullName>
    </submittedName>
</protein>
<dbReference type="Proteomes" id="UP001569511">
    <property type="component" value="Unassembled WGS sequence"/>
</dbReference>
<name>A0ABV4PN59_9PSED</name>
<evidence type="ECO:0000313" key="2">
    <source>
        <dbReference type="Proteomes" id="UP001569511"/>
    </source>
</evidence>
<evidence type="ECO:0000313" key="1">
    <source>
        <dbReference type="EMBL" id="MFA0974034.1"/>
    </source>
</evidence>
<dbReference type="RefSeq" id="WP_157178016.1">
    <property type="nucleotide sequence ID" value="NZ_JBGMSW010000001.1"/>
</dbReference>
<accession>A0ABV4PN59</accession>
<sequence length="129" mass="14348">MHRTRIAESHIEQFRLARIQIAATQINCDSQAITITLGINATRPTQGDRLICQLIGNALATRVTSPQIKVKSASHRPGIAGEAVYGGFDTIVDVTHGYRHFKVSWTFGSFHIEPLPCHNQHLILKIKPK</sequence>
<proteinExistence type="predicted"/>
<reference evidence="1 2" key="1">
    <citation type="submission" date="2024-06" db="EMBL/GenBank/DDBJ databases">
        <title>Genome sequences for Pseudomonas syringae strains with characterized LPS.</title>
        <authorList>
            <person name="Baltrus D.A."/>
            <person name="Krings L."/>
        </authorList>
    </citation>
    <scope>NUCLEOTIDE SEQUENCE [LARGE SCALE GENOMIC DNA]</scope>
    <source>
        <strain evidence="1 2">NCPPB79</strain>
    </source>
</reference>
<gene>
    <name evidence="1" type="ORF">ACDH57_01095</name>
</gene>
<comment type="caution">
    <text evidence="1">The sequence shown here is derived from an EMBL/GenBank/DDBJ whole genome shotgun (WGS) entry which is preliminary data.</text>
</comment>
<organism evidence="1 2">
    <name type="scientific">Pseudomonas ficuserectae</name>
    <dbReference type="NCBI Taxonomy" id="53410"/>
    <lineage>
        <taxon>Bacteria</taxon>
        <taxon>Pseudomonadati</taxon>
        <taxon>Pseudomonadota</taxon>
        <taxon>Gammaproteobacteria</taxon>
        <taxon>Pseudomonadales</taxon>
        <taxon>Pseudomonadaceae</taxon>
        <taxon>Pseudomonas</taxon>
    </lineage>
</organism>